<evidence type="ECO:0000313" key="2">
    <source>
        <dbReference type="Proteomes" id="UP000078046"/>
    </source>
</evidence>
<dbReference type="InterPro" id="IPR011047">
    <property type="entry name" value="Quinoprotein_ADH-like_sf"/>
</dbReference>
<dbReference type="Proteomes" id="UP000078046">
    <property type="component" value="Unassembled WGS sequence"/>
</dbReference>
<evidence type="ECO:0000313" key="1">
    <source>
        <dbReference type="EMBL" id="OAF70999.1"/>
    </source>
</evidence>
<accession>A0A177B9M1</accession>
<sequence length="505" mass="58833">MFKFSECVNVLDHCDFTLFLYPLRCGILNQRSNRKSSQLLWVFTQNGTIFVYDYKTGCICAELVHSNGGILTAACKDGIVFVLNDKGYLDLFDTFKDIKNIKSMYLNINCTSMNIIDQFLLVCNQNIFYFKVKDLIDGKIKNVKKLTGHIEPINNIVTLNKSNFATISYMEKYLNIWSIDEFKPKSFTFQSECILANYDARNKFVFVVCRDGKLYIVDIESNKIVSTVSIVIKLSNQEAENTNIINCLIFTNFSHCIIQYYYKGMHCFYKWNFDNFKLDEYLIIDKTDKAINIQNQYEIQITDLKSNVNISRLVDTANYLSIDKLIIEPTLEEKLQEKYTFALNSVIPNTDKNIEKIYKLFVEAVSINDQYVLMDIIKKHLKHRQSIISLLKVSEIKDVICGLTDCFENSPMDVGVKICKWINSVHKEHNSVIISFNHINNQIKIFKQILHSRLMWKSHLADLQNYVNQSVGQIRKPESSFNITRLPYQIFKIDDTQCNQIQMEI</sequence>
<proteinExistence type="predicted"/>
<dbReference type="EMBL" id="LWCA01000089">
    <property type="protein sequence ID" value="OAF70999.1"/>
    <property type="molecule type" value="Genomic_DNA"/>
</dbReference>
<evidence type="ECO:0008006" key="3">
    <source>
        <dbReference type="Google" id="ProtNLM"/>
    </source>
</evidence>
<dbReference type="InterPro" id="IPR015943">
    <property type="entry name" value="WD40/YVTN_repeat-like_dom_sf"/>
</dbReference>
<comment type="caution">
    <text evidence="1">The sequence shown here is derived from an EMBL/GenBank/DDBJ whole genome shotgun (WGS) entry which is preliminary data.</text>
</comment>
<organism evidence="1 2">
    <name type="scientific">Intoshia linei</name>
    <dbReference type="NCBI Taxonomy" id="1819745"/>
    <lineage>
        <taxon>Eukaryota</taxon>
        <taxon>Metazoa</taxon>
        <taxon>Spiralia</taxon>
        <taxon>Lophotrochozoa</taxon>
        <taxon>Mesozoa</taxon>
        <taxon>Orthonectida</taxon>
        <taxon>Rhopaluridae</taxon>
        <taxon>Intoshia</taxon>
    </lineage>
</organism>
<protein>
    <recommendedName>
        <fullName evidence="3">Small-subunit processome Utp12 domain-containing protein</fullName>
    </recommendedName>
</protein>
<dbReference type="Gene3D" id="2.130.10.10">
    <property type="entry name" value="YVTN repeat-like/Quinoprotein amine dehydrogenase"/>
    <property type="match status" value="1"/>
</dbReference>
<reference evidence="1 2" key="1">
    <citation type="submission" date="2016-04" db="EMBL/GenBank/DDBJ databases">
        <title>The genome of Intoshia linei affirms orthonectids as highly simplified spiralians.</title>
        <authorList>
            <person name="Mikhailov K.V."/>
            <person name="Slusarev G.S."/>
            <person name="Nikitin M.A."/>
            <person name="Logacheva M.D."/>
            <person name="Penin A."/>
            <person name="Aleoshin V."/>
            <person name="Panchin Y.V."/>
        </authorList>
    </citation>
    <scope>NUCLEOTIDE SEQUENCE [LARGE SCALE GENOMIC DNA]</scope>
    <source>
        <strain evidence="1">Intl2013</strain>
        <tissue evidence="1">Whole animal</tissue>
    </source>
</reference>
<gene>
    <name evidence="1" type="ORF">A3Q56_01226</name>
</gene>
<dbReference type="SUPFAM" id="SSF50998">
    <property type="entry name" value="Quinoprotein alcohol dehydrogenase-like"/>
    <property type="match status" value="1"/>
</dbReference>
<dbReference type="AlphaFoldDB" id="A0A177B9M1"/>
<name>A0A177B9M1_9BILA</name>
<keyword evidence="2" id="KW-1185">Reference proteome</keyword>